<dbReference type="EMBL" id="GL376628">
    <property type="status" value="NOT_ANNOTATED_CDS"/>
    <property type="molecule type" value="Genomic_DNA"/>
</dbReference>
<evidence type="ECO:0000313" key="8">
    <source>
        <dbReference type="Proteomes" id="UP000019132"/>
    </source>
</evidence>
<accession>K3WDC4</accession>
<sequence length="216" mass="23047">MAPNTSSSVFNDAPAPAETKSVEAASVTVLTPSSAVSTAAEPVAVASASPSAPVAAAASSHDSSEKPETSENNGVCTESHGVSTSVSRFARVVPHGLDCVTPHLAQGFRKSCLKRSNSALPADIASLKQESIQLEAAENKVPAVPMAPVQKNRRRCWECKVKVGLTAVKCRCDYTFCNKHRYAEEHKCSFDFKVSAKRKLEEENPRVVPLKVARIN</sequence>
<name>K3WDC4_GLOUD</name>
<dbReference type="SUPFAM" id="SSF118310">
    <property type="entry name" value="AN1-like Zinc finger"/>
    <property type="match status" value="1"/>
</dbReference>
<feature type="domain" description="AN1-type" evidence="6">
    <location>
        <begin position="150"/>
        <end position="196"/>
    </location>
</feature>
<evidence type="ECO:0000313" key="7">
    <source>
        <dbReference type="EnsemblProtists" id="PYU1_T002965"/>
    </source>
</evidence>
<reference evidence="7" key="3">
    <citation type="submission" date="2015-02" db="UniProtKB">
        <authorList>
            <consortium name="EnsemblProtists"/>
        </authorList>
    </citation>
    <scope>IDENTIFICATION</scope>
    <source>
        <strain evidence="7">DAOM BR144</strain>
    </source>
</reference>
<protein>
    <recommendedName>
        <fullName evidence="6">AN1-type domain-containing protein</fullName>
    </recommendedName>
</protein>
<reference evidence="8" key="1">
    <citation type="journal article" date="2010" name="Genome Biol.">
        <title>Genome sequence of the necrotrophic plant pathogen Pythium ultimum reveals original pathogenicity mechanisms and effector repertoire.</title>
        <authorList>
            <person name="Levesque C.A."/>
            <person name="Brouwer H."/>
            <person name="Cano L."/>
            <person name="Hamilton J.P."/>
            <person name="Holt C."/>
            <person name="Huitema E."/>
            <person name="Raffaele S."/>
            <person name="Robideau G.P."/>
            <person name="Thines M."/>
            <person name="Win J."/>
            <person name="Zerillo M.M."/>
            <person name="Beakes G.W."/>
            <person name="Boore J.L."/>
            <person name="Busam D."/>
            <person name="Dumas B."/>
            <person name="Ferriera S."/>
            <person name="Fuerstenberg S.I."/>
            <person name="Gachon C.M."/>
            <person name="Gaulin E."/>
            <person name="Govers F."/>
            <person name="Grenville-Briggs L."/>
            <person name="Horner N."/>
            <person name="Hostetler J."/>
            <person name="Jiang R.H."/>
            <person name="Johnson J."/>
            <person name="Krajaejun T."/>
            <person name="Lin H."/>
            <person name="Meijer H.J."/>
            <person name="Moore B."/>
            <person name="Morris P."/>
            <person name="Phuntmart V."/>
            <person name="Puiu D."/>
            <person name="Shetty J."/>
            <person name="Stajich J.E."/>
            <person name="Tripathy S."/>
            <person name="Wawra S."/>
            <person name="van West P."/>
            <person name="Whitty B.R."/>
            <person name="Coutinho P.M."/>
            <person name="Henrissat B."/>
            <person name="Martin F."/>
            <person name="Thomas P.D."/>
            <person name="Tyler B.M."/>
            <person name="De Vries R.P."/>
            <person name="Kamoun S."/>
            <person name="Yandell M."/>
            <person name="Tisserat N."/>
            <person name="Buell C.R."/>
        </authorList>
    </citation>
    <scope>NUCLEOTIDE SEQUENCE</scope>
    <source>
        <strain evidence="8">DAOM:BR144</strain>
    </source>
</reference>
<dbReference type="STRING" id="431595.K3WDC4"/>
<feature type="compositionally biased region" description="Polar residues" evidence="5">
    <location>
        <begin position="70"/>
        <end position="79"/>
    </location>
</feature>
<dbReference type="Proteomes" id="UP000019132">
    <property type="component" value="Unassembled WGS sequence"/>
</dbReference>
<keyword evidence="3" id="KW-0862">Zinc</keyword>
<dbReference type="eggNOG" id="KOG3173">
    <property type="taxonomic scope" value="Eukaryota"/>
</dbReference>
<dbReference type="PANTHER" id="PTHR10634">
    <property type="entry name" value="AN1-TYPE ZINC FINGER PROTEIN"/>
    <property type="match status" value="1"/>
</dbReference>
<dbReference type="HOGENOM" id="CLU_057016_4_0_1"/>
<organism evidence="7 8">
    <name type="scientific">Globisporangium ultimum (strain ATCC 200006 / CBS 805.95 / DAOM BR144)</name>
    <name type="common">Pythium ultimum</name>
    <dbReference type="NCBI Taxonomy" id="431595"/>
    <lineage>
        <taxon>Eukaryota</taxon>
        <taxon>Sar</taxon>
        <taxon>Stramenopiles</taxon>
        <taxon>Oomycota</taxon>
        <taxon>Peronosporomycetes</taxon>
        <taxon>Pythiales</taxon>
        <taxon>Pythiaceae</taxon>
        <taxon>Globisporangium</taxon>
    </lineage>
</organism>
<evidence type="ECO:0000256" key="4">
    <source>
        <dbReference type="PROSITE-ProRule" id="PRU00449"/>
    </source>
</evidence>
<dbReference type="GO" id="GO:0008270">
    <property type="term" value="F:zinc ion binding"/>
    <property type="evidence" value="ECO:0007669"/>
    <property type="project" value="UniProtKB-KW"/>
</dbReference>
<dbReference type="SMART" id="SM00154">
    <property type="entry name" value="ZnF_AN1"/>
    <property type="match status" value="1"/>
</dbReference>
<dbReference type="InterPro" id="IPR000058">
    <property type="entry name" value="Znf_AN1"/>
</dbReference>
<evidence type="ECO:0000259" key="6">
    <source>
        <dbReference type="PROSITE" id="PS51039"/>
    </source>
</evidence>
<keyword evidence="2 4" id="KW-0863">Zinc-finger</keyword>
<proteinExistence type="predicted"/>
<feature type="compositionally biased region" description="Polar residues" evidence="5">
    <location>
        <begin position="1"/>
        <end position="10"/>
    </location>
</feature>
<evidence type="ECO:0000256" key="2">
    <source>
        <dbReference type="ARBA" id="ARBA00022771"/>
    </source>
</evidence>
<dbReference type="EnsemblProtists" id="PYU1_T002965">
    <property type="protein sequence ID" value="PYU1_T002965"/>
    <property type="gene ID" value="PYU1_G002962"/>
</dbReference>
<feature type="region of interest" description="Disordered" evidence="5">
    <location>
        <begin position="1"/>
        <end position="25"/>
    </location>
</feature>
<dbReference type="InterPro" id="IPR050652">
    <property type="entry name" value="AN1_A20_ZnFinger"/>
</dbReference>
<dbReference type="Gene3D" id="4.10.1110.10">
    <property type="entry name" value="AN1-like Zinc finger"/>
    <property type="match status" value="1"/>
</dbReference>
<dbReference type="InterPro" id="IPR035896">
    <property type="entry name" value="AN1-like_Znf"/>
</dbReference>
<evidence type="ECO:0000256" key="5">
    <source>
        <dbReference type="SAM" id="MobiDB-lite"/>
    </source>
</evidence>
<feature type="region of interest" description="Disordered" evidence="5">
    <location>
        <begin position="55"/>
        <end position="79"/>
    </location>
</feature>
<dbReference type="PROSITE" id="PS51039">
    <property type="entry name" value="ZF_AN1"/>
    <property type="match status" value="1"/>
</dbReference>
<keyword evidence="8" id="KW-1185">Reference proteome</keyword>
<dbReference type="PANTHER" id="PTHR10634:SF67">
    <property type="entry name" value="AN1-TYPE ZINC FINGER PROTEIN 3"/>
    <property type="match status" value="1"/>
</dbReference>
<dbReference type="VEuPathDB" id="FungiDB:PYU1_G002962"/>
<keyword evidence="1" id="KW-0479">Metal-binding</keyword>
<evidence type="ECO:0000256" key="1">
    <source>
        <dbReference type="ARBA" id="ARBA00022723"/>
    </source>
</evidence>
<dbReference type="InParanoid" id="K3WDC4"/>
<dbReference type="Pfam" id="PF01428">
    <property type="entry name" value="zf-AN1"/>
    <property type="match status" value="1"/>
</dbReference>
<evidence type="ECO:0000256" key="3">
    <source>
        <dbReference type="ARBA" id="ARBA00022833"/>
    </source>
</evidence>
<dbReference type="AlphaFoldDB" id="K3WDC4"/>
<reference evidence="8" key="2">
    <citation type="submission" date="2010-04" db="EMBL/GenBank/DDBJ databases">
        <authorList>
            <person name="Buell R."/>
            <person name="Hamilton J."/>
            <person name="Hostetler J."/>
        </authorList>
    </citation>
    <scope>NUCLEOTIDE SEQUENCE [LARGE SCALE GENOMIC DNA]</scope>
    <source>
        <strain evidence="8">DAOM:BR144</strain>
    </source>
</reference>